<dbReference type="Pfam" id="PF00005">
    <property type="entry name" value="ABC_tran"/>
    <property type="match status" value="1"/>
</dbReference>
<evidence type="ECO:0000256" key="1">
    <source>
        <dbReference type="ARBA" id="ARBA00022448"/>
    </source>
</evidence>
<sequence length="233" mass="26012">MSLIEANLKLTLQDGARRFELHLQLDTEGPVLALFGASGSGKTLSLQLLAGLRRPDSGQLRIGGRTLFDSARGINLPPQERELGYVFQDYALFPHMTVQQNIGFALTRWFRPQLKGGNARRVGELLDRFDLADVAQARPADLSGGQRQRVAVARAIASKPKLLLLDEPFAALDTLLRRELREQLKVWQRLWRIPMVIISHDPEDVFSLADQALVMHGGHIAKTVDLHQKDATL</sequence>
<dbReference type="PANTHER" id="PTHR42781:SF4">
    <property type="entry name" value="SPERMIDINE_PUTRESCINE IMPORT ATP-BINDING PROTEIN POTA"/>
    <property type="match status" value="1"/>
</dbReference>
<evidence type="ECO:0000256" key="3">
    <source>
        <dbReference type="ARBA" id="ARBA00022741"/>
    </source>
</evidence>
<dbReference type="PROSITE" id="PS50893">
    <property type="entry name" value="ABC_TRANSPORTER_2"/>
    <property type="match status" value="1"/>
</dbReference>
<dbReference type="RefSeq" id="WP_347702729.1">
    <property type="nucleotide sequence ID" value="NZ_JBDPZD010000001.1"/>
</dbReference>
<comment type="caution">
    <text evidence="6">The sequence shown here is derived from an EMBL/GenBank/DDBJ whole genome shotgun (WGS) entry which is preliminary data.</text>
</comment>
<keyword evidence="1" id="KW-0813">Transport</keyword>
<dbReference type="InterPro" id="IPR003593">
    <property type="entry name" value="AAA+_ATPase"/>
</dbReference>
<dbReference type="InterPro" id="IPR003439">
    <property type="entry name" value="ABC_transporter-like_ATP-bd"/>
</dbReference>
<protein>
    <submittedName>
        <fullName evidence="6">ATP-binding cassette domain-containing protein</fullName>
    </submittedName>
</protein>
<organism evidence="6 7">
    <name type="scientific">Roseateles paludis</name>
    <dbReference type="NCBI Taxonomy" id="3145238"/>
    <lineage>
        <taxon>Bacteria</taxon>
        <taxon>Pseudomonadati</taxon>
        <taxon>Pseudomonadota</taxon>
        <taxon>Betaproteobacteria</taxon>
        <taxon>Burkholderiales</taxon>
        <taxon>Sphaerotilaceae</taxon>
        <taxon>Roseateles</taxon>
    </lineage>
</organism>
<dbReference type="InterPro" id="IPR050093">
    <property type="entry name" value="ABC_SmlMolc_Importer"/>
</dbReference>
<keyword evidence="2" id="KW-0472">Membrane</keyword>
<dbReference type="InterPro" id="IPR017871">
    <property type="entry name" value="ABC_transporter-like_CS"/>
</dbReference>
<dbReference type="GO" id="GO:0005524">
    <property type="term" value="F:ATP binding"/>
    <property type="evidence" value="ECO:0007669"/>
    <property type="project" value="UniProtKB-KW"/>
</dbReference>
<dbReference type="PANTHER" id="PTHR42781">
    <property type="entry name" value="SPERMIDINE/PUTRESCINE IMPORT ATP-BINDING PROTEIN POTA"/>
    <property type="match status" value="1"/>
</dbReference>
<keyword evidence="2" id="KW-1003">Cell membrane</keyword>
<name>A0ABV0FVD1_9BURK</name>
<evidence type="ECO:0000313" key="7">
    <source>
        <dbReference type="Proteomes" id="UP001495147"/>
    </source>
</evidence>
<dbReference type="Gene3D" id="3.40.50.300">
    <property type="entry name" value="P-loop containing nucleotide triphosphate hydrolases"/>
    <property type="match status" value="1"/>
</dbReference>
<dbReference type="EMBL" id="JBDPZD010000001">
    <property type="protein sequence ID" value="MEO3689888.1"/>
    <property type="molecule type" value="Genomic_DNA"/>
</dbReference>
<evidence type="ECO:0000256" key="2">
    <source>
        <dbReference type="ARBA" id="ARBA00022475"/>
    </source>
</evidence>
<proteinExistence type="predicted"/>
<dbReference type="SUPFAM" id="SSF52540">
    <property type="entry name" value="P-loop containing nucleoside triphosphate hydrolases"/>
    <property type="match status" value="1"/>
</dbReference>
<gene>
    <name evidence="6" type="ORF">ABDJ85_00305</name>
</gene>
<reference evidence="6 7" key="1">
    <citation type="submission" date="2024-05" db="EMBL/GenBank/DDBJ databases">
        <title>Roseateles sp. DJS-2-20 16S ribosomal RNA gene Genome sequencing and assembly.</title>
        <authorList>
            <person name="Woo H."/>
        </authorList>
    </citation>
    <scope>NUCLEOTIDE SEQUENCE [LARGE SCALE GENOMIC DNA]</scope>
    <source>
        <strain evidence="6 7">DJS-2-20</strain>
    </source>
</reference>
<evidence type="ECO:0000256" key="4">
    <source>
        <dbReference type="ARBA" id="ARBA00022840"/>
    </source>
</evidence>
<dbReference type="PROSITE" id="PS00211">
    <property type="entry name" value="ABC_TRANSPORTER_1"/>
    <property type="match status" value="1"/>
</dbReference>
<keyword evidence="3" id="KW-0547">Nucleotide-binding</keyword>
<keyword evidence="4 6" id="KW-0067">ATP-binding</keyword>
<dbReference type="SMART" id="SM00382">
    <property type="entry name" value="AAA"/>
    <property type="match status" value="1"/>
</dbReference>
<keyword evidence="7" id="KW-1185">Reference proteome</keyword>
<dbReference type="Proteomes" id="UP001495147">
    <property type="component" value="Unassembled WGS sequence"/>
</dbReference>
<feature type="domain" description="ABC transporter" evidence="5">
    <location>
        <begin position="3"/>
        <end position="233"/>
    </location>
</feature>
<accession>A0ABV0FVD1</accession>
<dbReference type="InterPro" id="IPR027417">
    <property type="entry name" value="P-loop_NTPase"/>
</dbReference>
<evidence type="ECO:0000259" key="5">
    <source>
        <dbReference type="PROSITE" id="PS50893"/>
    </source>
</evidence>
<evidence type="ECO:0000313" key="6">
    <source>
        <dbReference type="EMBL" id="MEO3689888.1"/>
    </source>
</evidence>